<keyword evidence="2 3" id="KW-0378">Hydrolase</keyword>
<organism evidence="5 6">
    <name type="scientific">Nocardia callitridis</name>
    <dbReference type="NCBI Taxonomy" id="648753"/>
    <lineage>
        <taxon>Bacteria</taxon>
        <taxon>Bacillati</taxon>
        <taxon>Actinomycetota</taxon>
        <taxon>Actinomycetes</taxon>
        <taxon>Mycobacteriales</taxon>
        <taxon>Nocardiaceae</taxon>
        <taxon>Nocardia</taxon>
    </lineage>
</organism>
<comment type="similarity">
    <text evidence="1 3">Belongs to the Nudix hydrolase family.</text>
</comment>
<evidence type="ECO:0000256" key="3">
    <source>
        <dbReference type="RuleBase" id="RU003476"/>
    </source>
</evidence>
<dbReference type="PRINTS" id="PR00502">
    <property type="entry name" value="NUDIXFAMILY"/>
</dbReference>
<accession>A0ABP9K0E3</accession>
<feature type="domain" description="Nudix hydrolase" evidence="4">
    <location>
        <begin position="59"/>
        <end position="187"/>
    </location>
</feature>
<dbReference type="PANTHER" id="PTHR43736:SF1">
    <property type="entry name" value="DIHYDRONEOPTERIN TRIPHOSPHATE DIPHOSPHATASE"/>
    <property type="match status" value="1"/>
</dbReference>
<dbReference type="Gene3D" id="3.90.79.10">
    <property type="entry name" value="Nucleoside Triphosphate Pyrophosphohydrolase"/>
    <property type="match status" value="1"/>
</dbReference>
<protein>
    <recommendedName>
        <fullName evidence="4">Nudix hydrolase domain-containing protein</fullName>
    </recommendedName>
</protein>
<proteinExistence type="inferred from homology"/>
<gene>
    <name evidence="5" type="ORF">GCM10023318_11650</name>
</gene>
<dbReference type="EMBL" id="BAABJM010000001">
    <property type="protein sequence ID" value="GAA5046361.1"/>
    <property type="molecule type" value="Genomic_DNA"/>
</dbReference>
<dbReference type="Proteomes" id="UP001500603">
    <property type="component" value="Unassembled WGS sequence"/>
</dbReference>
<evidence type="ECO:0000259" key="4">
    <source>
        <dbReference type="PROSITE" id="PS51462"/>
    </source>
</evidence>
<dbReference type="PROSITE" id="PS00893">
    <property type="entry name" value="NUDIX_BOX"/>
    <property type="match status" value="1"/>
</dbReference>
<dbReference type="InterPro" id="IPR015797">
    <property type="entry name" value="NUDIX_hydrolase-like_dom_sf"/>
</dbReference>
<evidence type="ECO:0000313" key="5">
    <source>
        <dbReference type="EMBL" id="GAA5046361.1"/>
    </source>
</evidence>
<dbReference type="Pfam" id="PF00293">
    <property type="entry name" value="NUDIX"/>
    <property type="match status" value="1"/>
</dbReference>
<dbReference type="InterPro" id="IPR000086">
    <property type="entry name" value="NUDIX_hydrolase_dom"/>
</dbReference>
<dbReference type="InterPro" id="IPR020084">
    <property type="entry name" value="NUDIX_hydrolase_CS"/>
</dbReference>
<reference evidence="6" key="1">
    <citation type="journal article" date="2019" name="Int. J. Syst. Evol. Microbiol.">
        <title>The Global Catalogue of Microorganisms (GCM) 10K type strain sequencing project: providing services to taxonomists for standard genome sequencing and annotation.</title>
        <authorList>
            <consortium name="The Broad Institute Genomics Platform"/>
            <consortium name="The Broad Institute Genome Sequencing Center for Infectious Disease"/>
            <person name="Wu L."/>
            <person name="Ma J."/>
        </authorList>
    </citation>
    <scope>NUCLEOTIDE SEQUENCE [LARGE SCALE GENOMIC DNA]</scope>
    <source>
        <strain evidence="6">JCM 18298</strain>
    </source>
</reference>
<dbReference type="SUPFAM" id="SSF55811">
    <property type="entry name" value="Nudix"/>
    <property type="match status" value="1"/>
</dbReference>
<evidence type="ECO:0000256" key="1">
    <source>
        <dbReference type="ARBA" id="ARBA00005582"/>
    </source>
</evidence>
<evidence type="ECO:0000313" key="6">
    <source>
        <dbReference type="Proteomes" id="UP001500603"/>
    </source>
</evidence>
<dbReference type="PROSITE" id="PS51462">
    <property type="entry name" value="NUDIX"/>
    <property type="match status" value="1"/>
</dbReference>
<name>A0ABP9K0E3_9NOCA</name>
<dbReference type="InterPro" id="IPR020476">
    <property type="entry name" value="Nudix_hydrolase"/>
</dbReference>
<sequence>MRPTETSARVETLTLGYRTGSELLTRSVAREIGGINGMRPETFARIERQLRAEAQQEGIAHFVIGVAVFRDSKLLLVRRVPDDYHGGMFELPGGGLESGETFAECVARELFEETGLRVRTITDYRGGFDYATRTKAKVRKYSFVVEAEPGEIALAPGEHDAYAWIGPGELDELPMAPDMRKTVSALISDTL</sequence>
<comment type="caution">
    <text evidence="5">The sequence shown here is derived from an EMBL/GenBank/DDBJ whole genome shotgun (WGS) entry which is preliminary data.</text>
</comment>
<keyword evidence="6" id="KW-1185">Reference proteome</keyword>
<dbReference type="PANTHER" id="PTHR43736">
    <property type="entry name" value="ADP-RIBOSE PYROPHOSPHATASE"/>
    <property type="match status" value="1"/>
</dbReference>
<evidence type="ECO:0000256" key="2">
    <source>
        <dbReference type="ARBA" id="ARBA00022801"/>
    </source>
</evidence>